<name>A0ACC2LFA7_PERAE</name>
<dbReference type="Proteomes" id="UP001234297">
    <property type="component" value="Chromosome 8"/>
</dbReference>
<gene>
    <name evidence="1" type="ORF">MRB53_025214</name>
</gene>
<protein>
    <submittedName>
        <fullName evidence="1">Uncharacterized protein</fullName>
    </submittedName>
</protein>
<sequence>MTEISRLKVETAAQEKRATELEATLEKQKAKLEANLQAKTDAAFNEGVAEATTLYEAQVLNVSQKVWELRWMVALKETRVLEDHLVYKKPPKFPSSDPGSTSAPIESEARLEVAATKAVQTEVDADTEAAA</sequence>
<evidence type="ECO:0000313" key="2">
    <source>
        <dbReference type="Proteomes" id="UP001234297"/>
    </source>
</evidence>
<comment type="caution">
    <text evidence="1">The sequence shown here is derived from an EMBL/GenBank/DDBJ whole genome shotgun (WGS) entry which is preliminary data.</text>
</comment>
<organism evidence="1 2">
    <name type="scientific">Persea americana</name>
    <name type="common">Avocado</name>
    <dbReference type="NCBI Taxonomy" id="3435"/>
    <lineage>
        <taxon>Eukaryota</taxon>
        <taxon>Viridiplantae</taxon>
        <taxon>Streptophyta</taxon>
        <taxon>Embryophyta</taxon>
        <taxon>Tracheophyta</taxon>
        <taxon>Spermatophyta</taxon>
        <taxon>Magnoliopsida</taxon>
        <taxon>Magnoliidae</taxon>
        <taxon>Laurales</taxon>
        <taxon>Lauraceae</taxon>
        <taxon>Persea</taxon>
    </lineage>
</organism>
<accession>A0ACC2LFA7</accession>
<keyword evidence="2" id="KW-1185">Reference proteome</keyword>
<reference evidence="1 2" key="1">
    <citation type="journal article" date="2022" name="Hortic Res">
        <title>A haplotype resolved chromosomal level avocado genome allows analysis of novel avocado genes.</title>
        <authorList>
            <person name="Nath O."/>
            <person name="Fletcher S.J."/>
            <person name="Hayward A."/>
            <person name="Shaw L.M."/>
            <person name="Masouleh A.K."/>
            <person name="Furtado A."/>
            <person name="Henry R.J."/>
            <person name="Mitter N."/>
        </authorList>
    </citation>
    <scope>NUCLEOTIDE SEQUENCE [LARGE SCALE GENOMIC DNA]</scope>
    <source>
        <strain evidence="2">cv. Hass</strain>
    </source>
</reference>
<dbReference type="EMBL" id="CM056816">
    <property type="protein sequence ID" value="KAJ8631878.1"/>
    <property type="molecule type" value="Genomic_DNA"/>
</dbReference>
<evidence type="ECO:0000313" key="1">
    <source>
        <dbReference type="EMBL" id="KAJ8631878.1"/>
    </source>
</evidence>
<proteinExistence type="predicted"/>